<name>A0A0N5AG84_9BILA</name>
<dbReference type="Proteomes" id="UP000046393">
    <property type="component" value="Unplaced"/>
</dbReference>
<reference evidence="2" key="1">
    <citation type="submission" date="2017-02" db="UniProtKB">
        <authorList>
            <consortium name="WormBaseParasite"/>
        </authorList>
    </citation>
    <scope>IDENTIFICATION</scope>
</reference>
<accession>A0A0N5AG84</accession>
<sequence length="31" mass="3809">MLFTCRVWSKIEEQVQRILIFEVNDIHSLFL</sequence>
<evidence type="ECO:0000313" key="1">
    <source>
        <dbReference type="Proteomes" id="UP000046393"/>
    </source>
</evidence>
<keyword evidence="1" id="KW-1185">Reference proteome</keyword>
<proteinExistence type="predicted"/>
<evidence type="ECO:0000313" key="2">
    <source>
        <dbReference type="WBParaSite" id="SMUV_0000332001-mRNA-1"/>
    </source>
</evidence>
<organism evidence="1 2">
    <name type="scientific">Syphacia muris</name>
    <dbReference type="NCBI Taxonomy" id="451379"/>
    <lineage>
        <taxon>Eukaryota</taxon>
        <taxon>Metazoa</taxon>
        <taxon>Ecdysozoa</taxon>
        <taxon>Nematoda</taxon>
        <taxon>Chromadorea</taxon>
        <taxon>Rhabditida</taxon>
        <taxon>Spirurina</taxon>
        <taxon>Oxyuridomorpha</taxon>
        <taxon>Oxyuroidea</taxon>
        <taxon>Oxyuridae</taxon>
        <taxon>Syphacia</taxon>
    </lineage>
</organism>
<protein>
    <submittedName>
        <fullName evidence="2">Uncharacterized protein</fullName>
    </submittedName>
</protein>
<dbReference type="WBParaSite" id="SMUV_0000332001-mRNA-1">
    <property type="protein sequence ID" value="SMUV_0000332001-mRNA-1"/>
    <property type="gene ID" value="SMUV_0000332001"/>
</dbReference>
<dbReference type="AlphaFoldDB" id="A0A0N5AG84"/>